<comment type="caution">
    <text evidence="2">The sequence shown here is derived from an EMBL/GenBank/DDBJ whole genome shotgun (WGS) entry which is preliminary data.</text>
</comment>
<organism evidence="2 3">
    <name type="scientific">Chitinophaga silvatica</name>
    <dbReference type="NCBI Taxonomy" id="2282649"/>
    <lineage>
        <taxon>Bacteria</taxon>
        <taxon>Pseudomonadati</taxon>
        <taxon>Bacteroidota</taxon>
        <taxon>Chitinophagia</taxon>
        <taxon>Chitinophagales</taxon>
        <taxon>Chitinophagaceae</taxon>
        <taxon>Chitinophaga</taxon>
    </lineage>
</organism>
<dbReference type="Pfam" id="PF12966">
    <property type="entry name" value="AtpR"/>
    <property type="match status" value="1"/>
</dbReference>
<dbReference type="NCBIfam" id="TIGR03165">
    <property type="entry name" value="F1F0_chp_2"/>
    <property type="match status" value="1"/>
</dbReference>
<keyword evidence="3" id="KW-1185">Reference proteome</keyword>
<evidence type="ECO:0000256" key="1">
    <source>
        <dbReference type="SAM" id="Phobius"/>
    </source>
</evidence>
<name>A0A3E1Y622_9BACT</name>
<keyword evidence="1" id="KW-0812">Transmembrane</keyword>
<keyword evidence="1" id="KW-0472">Membrane</keyword>
<reference evidence="2 3" key="1">
    <citation type="submission" date="2018-07" db="EMBL/GenBank/DDBJ databases">
        <title>Chitinophaga K2CV101002-2 sp. nov., isolated from a monsoon evergreen broad-leaved forest soil.</title>
        <authorList>
            <person name="Lv Y."/>
        </authorList>
    </citation>
    <scope>NUCLEOTIDE SEQUENCE [LARGE SCALE GENOMIC DNA]</scope>
    <source>
        <strain evidence="2 3">GDMCC 1.1288</strain>
    </source>
</reference>
<proteinExistence type="predicted"/>
<dbReference type="RefSeq" id="WP_116977745.1">
    <property type="nucleotide sequence ID" value="NZ_QPMM01000011.1"/>
</dbReference>
<feature type="transmembrane region" description="Helical" evidence="1">
    <location>
        <begin position="39"/>
        <end position="61"/>
    </location>
</feature>
<feature type="transmembrane region" description="Helical" evidence="1">
    <location>
        <begin position="67"/>
        <end position="86"/>
    </location>
</feature>
<dbReference type="Proteomes" id="UP000260644">
    <property type="component" value="Unassembled WGS sequence"/>
</dbReference>
<keyword evidence="1" id="KW-1133">Transmembrane helix</keyword>
<dbReference type="EMBL" id="QPMM01000011">
    <property type="protein sequence ID" value="RFS20183.1"/>
    <property type="molecule type" value="Genomic_DNA"/>
</dbReference>
<dbReference type="InterPro" id="IPR017581">
    <property type="entry name" value="AtpR-like"/>
</dbReference>
<protein>
    <submittedName>
        <fullName evidence="2">ATP synthase subunit I</fullName>
    </submittedName>
</protein>
<sequence length="100" mass="11218">MNETMYNIFVFIAGIAIGILFFGGLWWTTRKALTSKKPAILFAISFVVRLGITILLFYALSGGHWEELLVCFGGFLLGRVIITVATRTKKKNVKPYEVKS</sequence>
<gene>
    <name evidence="2" type="ORF">DVR12_20935</name>
</gene>
<accession>A0A3E1Y622</accession>
<evidence type="ECO:0000313" key="3">
    <source>
        <dbReference type="Proteomes" id="UP000260644"/>
    </source>
</evidence>
<feature type="transmembrane region" description="Helical" evidence="1">
    <location>
        <begin position="6"/>
        <end position="27"/>
    </location>
</feature>
<dbReference type="OrthoDB" id="467414at2"/>
<dbReference type="AlphaFoldDB" id="A0A3E1Y622"/>
<evidence type="ECO:0000313" key="2">
    <source>
        <dbReference type="EMBL" id="RFS20183.1"/>
    </source>
</evidence>